<accession>A0A0A9EMQ7</accession>
<evidence type="ECO:0000313" key="2">
    <source>
        <dbReference type="EMBL" id="JAE01402.1"/>
    </source>
</evidence>
<dbReference type="AlphaFoldDB" id="A0A0A9EMQ7"/>
<sequence length="68" mass="7764">MQHGKKVEETGAEEIAGIAGRDLRRNGDAAGVRRRTAAGAVRAVPLRHQRRRCRRRHRRHPPARCYQS</sequence>
<proteinExistence type="predicted"/>
<reference evidence="2" key="2">
    <citation type="journal article" date="2015" name="Data Brief">
        <title>Shoot transcriptome of the giant reed, Arundo donax.</title>
        <authorList>
            <person name="Barrero R.A."/>
            <person name="Guerrero F.D."/>
            <person name="Moolhuijzen P."/>
            <person name="Goolsby J.A."/>
            <person name="Tidwell J."/>
            <person name="Bellgard S.E."/>
            <person name="Bellgard M.I."/>
        </authorList>
    </citation>
    <scope>NUCLEOTIDE SEQUENCE</scope>
    <source>
        <tissue evidence="2">Shoot tissue taken approximately 20 cm above the soil surface</tissue>
    </source>
</reference>
<feature type="compositionally biased region" description="Basic residues" evidence="1">
    <location>
        <begin position="49"/>
        <end position="62"/>
    </location>
</feature>
<dbReference type="EMBL" id="GBRH01196494">
    <property type="protein sequence ID" value="JAE01402.1"/>
    <property type="molecule type" value="Transcribed_RNA"/>
</dbReference>
<organism evidence="2">
    <name type="scientific">Arundo donax</name>
    <name type="common">Giant reed</name>
    <name type="synonym">Donax arundinaceus</name>
    <dbReference type="NCBI Taxonomy" id="35708"/>
    <lineage>
        <taxon>Eukaryota</taxon>
        <taxon>Viridiplantae</taxon>
        <taxon>Streptophyta</taxon>
        <taxon>Embryophyta</taxon>
        <taxon>Tracheophyta</taxon>
        <taxon>Spermatophyta</taxon>
        <taxon>Magnoliopsida</taxon>
        <taxon>Liliopsida</taxon>
        <taxon>Poales</taxon>
        <taxon>Poaceae</taxon>
        <taxon>PACMAD clade</taxon>
        <taxon>Arundinoideae</taxon>
        <taxon>Arundineae</taxon>
        <taxon>Arundo</taxon>
    </lineage>
</organism>
<evidence type="ECO:0000256" key="1">
    <source>
        <dbReference type="SAM" id="MobiDB-lite"/>
    </source>
</evidence>
<protein>
    <submittedName>
        <fullName evidence="2">Uncharacterized protein</fullName>
    </submittedName>
</protein>
<feature type="region of interest" description="Disordered" evidence="1">
    <location>
        <begin position="49"/>
        <end position="68"/>
    </location>
</feature>
<reference evidence="2" key="1">
    <citation type="submission" date="2014-09" db="EMBL/GenBank/DDBJ databases">
        <authorList>
            <person name="Magalhaes I.L.F."/>
            <person name="Oliveira U."/>
            <person name="Santos F.R."/>
            <person name="Vidigal T.H.D.A."/>
            <person name="Brescovit A.D."/>
            <person name="Santos A.J."/>
        </authorList>
    </citation>
    <scope>NUCLEOTIDE SEQUENCE</scope>
    <source>
        <tissue evidence="2">Shoot tissue taken approximately 20 cm above the soil surface</tissue>
    </source>
</reference>
<name>A0A0A9EMQ7_ARUDO</name>